<evidence type="ECO:0000256" key="1">
    <source>
        <dbReference type="SAM" id="Phobius"/>
    </source>
</evidence>
<organism evidence="3 4">
    <name type="scientific">Streptococcus suis</name>
    <dbReference type="NCBI Taxonomy" id="1307"/>
    <lineage>
        <taxon>Bacteria</taxon>
        <taxon>Bacillati</taxon>
        <taxon>Bacillota</taxon>
        <taxon>Bacilli</taxon>
        <taxon>Lactobacillales</taxon>
        <taxon>Streptococcaceae</taxon>
        <taxon>Streptococcus</taxon>
    </lineage>
</organism>
<dbReference type="Gene3D" id="3.40.50.300">
    <property type="entry name" value="P-loop containing nucleotide triphosphate hydrolases"/>
    <property type="match status" value="1"/>
</dbReference>
<sequence>MEKQTFITLEDIDTSIAAENFNRLLDENKTYFLNGSWGSGKTTFLESTESQSKKKFVTIDLWRNTDKRSLVEVAYASLHPVLYWGALLFSFLFVIISILMTNTVNLGLSKFLHPIWMLPVGFISLVVAAVQLVAIKTEIVYSWLLANLCLKNKVLVIDDFDRLTLSQQEEAYRLFSLLRGRLPIVFVGDIENIYSVKDNFLSKIIDRRVELPFVLQSEQIWDDYFIKLEQRFATEISDSFKKRVKVEKRSLRDREHFNDYVNQEFFSRGKLGHVQVEEQLLVIYSYLFYIEYYRKLLNNETIIENKSNSSDFSEIFTKGEEIPNLLSRLQRDNTNKYPVSFKMNREGYFLYESPSNRKKAELDRILNGSEEQLSRELAYSNSGTDFYQYLSSEYKYLKVDIKEKLLSLVIQLSLKYTSSRIMDYIIQEYFNDKIPRYARNKPYSKEITTSIIDFWNTLLDDKKLDFSEKLYFLEKHYIFSFKELGEIFDNLSIDKDSIKTLKRRDFYLLTYLSSKNLWNNFSEWEDNVWYVIDEMSDHEFISFWILQGIIFNGMDYYAFDYKPADKKYTIWIKKYSFDRINEIEDYEDTVIKKIQSRLDLLEIKGYRFEKRIDERYKRDYD</sequence>
<gene>
    <name evidence="3" type="ORF">HU146_07475</name>
</gene>
<evidence type="ECO:0000259" key="2">
    <source>
        <dbReference type="Pfam" id="PF07693"/>
    </source>
</evidence>
<protein>
    <submittedName>
        <fullName evidence="3">NTPase</fullName>
    </submittedName>
</protein>
<dbReference type="InterPro" id="IPR027417">
    <property type="entry name" value="P-loop_NTPase"/>
</dbReference>
<feature type="transmembrane region" description="Helical" evidence="1">
    <location>
        <begin position="111"/>
        <end position="134"/>
    </location>
</feature>
<dbReference type="RefSeq" id="WP_013730488.1">
    <property type="nucleotide sequence ID" value="NZ_BCCO01000055.1"/>
</dbReference>
<keyword evidence="1" id="KW-0812">Transmembrane</keyword>
<comment type="caution">
    <text evidence="3">The sequence shown here is derived from an EMBL/GenBank/DDBJ whole genome shotgun (WGS) entry which is preliminary data.</text>
</comment>
<proteinExistence type="predicted"/>
<dbReference type="InterPro" id="IPR011646">
    <property type="entry name" value="KAP_P-loop"/>
</dbReference>
<accession>A0A7Y6VF02</accession>
<name>A0A7Y6VF02_STRSU</name>
<dbReference type="SUPFAM" id="SSF52540">
    <property type="entry name" value="P-loop containing nucleoside triphosphate hydrolases"/>
    <property type="match status" value="1"/>
</dbReference>
<dbReference type="AlphaFoldDB" id="A0A7Y6VF02"/>
<dbReference type="Proteomes" id="UP000548355">
    <property type="component" value="Unassembled WGS sequence"/>
</dbReference>
<reference evidence="3 4" key="1">
    <citation type="submission" date="2020-06" db="EMBL/GenBank/DDBJ databases">
        <title>Pan-genome analysis of Streptococcus suis serotype 2 revealed genomic diversity among strains of different virulence.</title>
        <authorList>
            <person name="Guo G."/>
            <person name="Zhang W."/>
        </authorList>
    </citation>
    <scope>NUCLEOTIDE SEQUENCE [LARGE SCALE GENOMIC DNA]</scope>
    <source>
        <strain evidence="3 4">ZJ92091101</strain>
    </source>
</reference>
<feature type="domain" description="KAP NTPase" evidence="2">
    <location>
        <begin position="32"/>
        <end position="178"/>
    </location>
</feature>
<feature type="transmembrane region" description="Helical" evidence="1">
    <location>
        <begin position="81"/>
        <end position="99"/>
    </location>
</feature>
<evidence type="ECO:0000313" key="3">
    <source>
        <dbReference type="EMBL" id="NVH37087.1"/>
    </source>
</evidence>
<keyword evidence="1" id="KW-0472">Membrane</keyword>
<dbReference type="EMBL" id="JABXEU010000020">
    <property type="protein sequence ID" value="NVH37087.1"/>
    <property type="molecule type" value="Genomic_DNA"/>
</dbReference>
<evidence type="ECO:0000313" key="4">
    <source>
        <dbReference type="Proteomes" id="UP000548355"/>
    </source>
</evidence>
<keyword evidence="1" id="KW-1133">Transmembrane helix</keyword>
<dbReference type="Pfam" id="PF07693">
    <property type="entry name" value="KAP_NTPase"/>
    <property type="match status" value="1"/>
</dbReference>